<proteinExistence type="predicted"/>
<sequence length="341" mass="36408">MPVSIKDVAKRAGVSPGTVSNVFSGNRAVKAELIERVRSAAAELGYETDRAASQLRAGKARVVAALVPDLNNPFFTSLIASIEAQVRDEGFDIIVASSHGDADEEARRLSALLAWRPAGIVIIPCSDEFASRNILADTQVPFVVADRVPSLFQGDAVTMDNIDAGTKAAEHLVALGHRRFVVAASTLKLQNIRERCAGIEAVLAKEGLAPPTLIEVGLDFDTATERLGVFMEGEQQASAFIALTNFATLGILACAHQTGLSVPRDISVVGFDDYSWMHAVSPPMTAIRQPVKQMGQAIWTRLRGHLDGRSEPASREKLTCELVVRASTAAPSSLGDTLRIA</sequence>
<dbReference type="PANTHER" id="PTHR30146">
    <property type="entry name" value="LACI-RELATED TRANSCRIPTIONAL REPRESSOR"/>
    <property type="match status" value="1"/>
</dbReference>
<dbReference type="Proteomes" id="UP001156702">
    <property type="component" value="Unassembled WGS sequence"/>
</dbReference>
<dbReference type="InterPro" id="IPR000843">
    <property type="entry name" value="HTH_LacI"/>
</dbReference>
<keyword evidence="2" id="KW-0238">DNA-binding</keyword>
<dbReference type="Gene3D" id="1.10.260.40">
    <property type="entry name" value="lambda repressor-like DNA-binding domains"/>
    <property type="match status" value="1"/>
</dbReference>
<dbReference type="InterPro" id="IPR028082">
    <property type="entry name" value="Peripla_BP_I"/>
</dbReference>
<organism evidence="6 7">
    <name type="scientific">Shinella yambaruensis</name>
    <dbReference type="NCBI Taxonomy" id="415996"/>
    <lineage>
        <taxon>Bacteria</taxon>
        <taxon>Pseudomonadati</taxon>
        <taxon>Pseudomonadota</taxon>
        <taxon>Alphaproteobacteria</taxon>
        <taxon>Hyphomicrobiales</taxon>
        <taxon>Rhizobiaceae</taxon>
        <taxon>Shinella</taxon>
    </lineage>
</organism>
<feature type="domain" description="HTH cro/C1-type" evidence="5">
    <location>
        <begin position="4"/>
        <end position="37"/>
    </location>
</feature>
<dbReference type="RefSeq" id="WP_244768672.1">
    <property type="nucleotide sequence ID" value="NZ_BSOP01000030.1"/>
</dbReference>
<dbReference type="EMBL" id="BSOP01000030">
    <property type="protein sequence ID" value="GLR52482.1"/>
    <property type="molecule type" value="Genomic_DNA"/>
</dbReference>
<dbReference type="PANTHER" id="PTHR30146:SF138">
    <property type="entry name" value="TRANSCRIPTIONAL REGULATORY PROTEIN"/>
    <property type="match status" value="1"/>
</dbReference>
<dbReference type="SUPFAM" id="SSF47413">
    <property type="entry name" value="lambda repressor-like DNA-binding domains"/>
    <property type="match status" value="1"/>
</dbReference>
<dbReference type="Pfam" id="PF13377">
    <property type="entry name" value="Peripla_BP_3"/>
    <property type="match status" value="1"/>
</dbReference>
<feature type="domain" description="HTH lacI-type" evidence="4">
    <location>
        <begin position="3"/>
        <end position="57"/>
    </location>
</feature>
<evidence type="ECO:0000259" key="5">
    <source>
        <dbReference type="PROSITE" id="PS50943"/>
    </source>
</evidence>
<dbReference type="SUPFAM" id="SSF53822">
    <property type="entry name" value="Periplasmic binding protein-like I"/>
    <property type="match status" value="1"/>
</dbReference>
<protein>
    <submittedName>
        <fullName evidence="6">LacI family transcriptional regulator</fullName>
    </submittedName>
</protein>
<evidence type="ECO:0000313" key="6">
    <source>
        <dbReference type="EMBL" id="GLR52482.1"/>
    </source>
</evidence>
<dbReference type="InterPro" id="IPR001387">
    <property type="entry name" value="Cro/C1-type_HTH"/>
</dbReference>
<evidence type="ECO:0000256" key="1">
    <source>
        <dbReference type="ARBA" id="ARBA00023015"/>
    </source>
</evidence>
<evidence type="ECO:0000259" key="4">
    <source>
        <dbReference type="PROSITE" id="PS50932"/>
    </source>
</evidence>
<evidence type="ECO:0000256" key="3">
    <source>
        <dbReference type="ARBA" id="ARBA00023163"/>
    </source>
</evidence>
<dbReference type="PROSITE" id="PS50932">
    <property type="entry name" value="HTH_LACI_2"/>
    <property type="match status" value="1"/>
</dbReference>
<accession>A0ABQ5ZL22</accession>
<dbReference type="CDD" id="cd06267">
    <property type="entry name" value="PBP1_LacI_sugar_binding-like"/>
    <property type="match status" value="1"/>
</dbReference>
<dbReference type="Gene3D" id="3.40.50.2300">
    <property type="match status" value="2"/>
</dbReference>
<keyword evidence="3" id="KW-0804">Transcription</keyword>
<evidence type="ECO:0000256" key="2">
    <source>
        <dbReference type="ARBA" id="ARBA00023125"/>
    </source>
</evidence>
<dbReference type="PROSITE" id="PS50943">
    <property type="entry name" value="HTH_CROC1"/>
    <property type="match status" value="1"/>
</dbReference>
<dbReference type="InterPro" id="IPR046335">
    <property type="entry name" value="LacI/GalR-like_sensor"/>
</dbReference>
<comment type="caution">
    <text evidence="6">The sequence shown here is derived from an EMBL/GenBank/DDBJ whole genome shotgun (WGS) entry which is preliminary data.</text>
</comment>
<reference evidence="7" key="1">
    <citation type="journal article" date="2019" name="Int. J. Syst. Evol. Microbiol.">
        <title>The Global Catalogue of Microorganisms (GCM) 10K type strain sequencing project: providing services to taxonomists for standard genome sequencing and annotation.</title>
        <authorList>
            <consortium name="The Broad Institute Genomics Platform"/>
            <consortium name="The Broad Institute Genome Sequencing Center for Infectious Disease"/>
            <person name="Wu L."/>
            <person name="Ma J."/>
        </authorList>
    </citation>
    <scope>NUCLEOTIDE SEQUENCE [LARGE SCALE GENOMIC DNA]</scope>
    <source>
        <strain evidence="7">NBRC 102122</strain>
    </source>
</reference>
<gene>
    <name evidence="6" type="ORF">GCM10007923_36960</name>
</gene>
<keyword evidence="7" id="KW-1185">Reference proteome</keyword>
<dbReference type="InterPro" id="IPR010982">
    <property type="entry name" value="Lambda_DNA-bd_dom_sf"/>
</dbReference>
<dbReference type="Pfam" id="PF00356">
    <property type="entry name" value="LacI"/>
    <property type="match status" value="1"/>
</dbReference>
<keyword evidence="1" id="KW-0805">Transcription regulation</keyword>
<dbReference type="CDD" id="cd01392">
    <property type="entry name" value="HTH_LacI"/>
    <property type="match status" value="1"/>
</dbReference>
<name>A0ABQ5ZL22_9HYPH</name>
<dbReference type="SMART" id="SM00354">
    <property type="entry name" value="HTH_LACI"/>
    <property type="match status" value="1"/>
</dbReference>
<evidence type="ECO:0000313" key="7">
    <source>
        <dbReference type="Proteomes" id="UP001156702"/>
    </source>
</evidence>